<dbReference type="Gene3D" id="1.10.1200.10">
    <property type="entry name" value="ACP-like"/>
    <property type="match status" value="1"/>
</dbReference>
<dbReference type="InterPro" id="IPR011004">
    <property type="entry name" value="Trimer_LpxA-like_sf"/>
</dbReference>
<evidence type="ECO:0000313" key="3">
    <source>
        <dbReference type="EMBL" id="SFK46427.1"/>
    </source>
</evidence>
<dbReference type="Proteomes" id="UP000198755">
    <property type="component" value="Unassembled WGS sequence"/>
</dbReference>
<proteinExistence type="predicted"/>
<dbReference type="InterPro" id="IPR012728">
    <property type="entry name" value="Pls/PosA_C"/>
</dbReference>
<evidence type="ECO:0000256" key="1">
    <source>
        <dbReference type="SAM" id="Phobius"/>
    </source>
</evidence>
<dbReference type="EMBL" id="FOSN01000008">
    <property type="protein sequence ID" value="SFK46427.1"/>
    <property type="molecule type" value="Genomic_DNA"/>
</dbReference>
<feature type="domain" description="Carrier" evidence="2">
    <location>
        <begin position="570"/>
        <end position="647"/>
    </location>
</feature>
<dbReference type="InterPro" id="IPR042099">
    <property type="entry name" value="ANL_N_sf"/>
</dbReference>
<dbReference type="SUPFAM" id="SSF51161">
    <property type="entry name" value="Trimeric LpxA-like enzymes"/>
    <property type="match status" value="2"/>
</dbReference>
<dbReference type="InterPro" id="IPR020845">
    <property type="entry name" value="AMP-binding_CS"/>
</dbReference>
<dbReference type="InterPro" id="IPR010071">
    <property type="entry name" value="AA_adenyl_dom"/>
</dbReference>
<dbReference type="GO" id="GO:0044550">
    <property type="term" value="P:secondary metabolite biosynthetic process"/>
    <property type="evidence" value="ECO:0007669"/>
    <property type="project" value="TreeGrafter"/>
</dbReference>
<feature type="transmembrane region" description="Helical" evidence="1">
    <location>
        <begin position="907"/>
        <end position="931"/>
    </location>
</feature>
<dbReference type="STRING" id="1612308.SAMN05444581_108119"/>
<dbReference type="RefSeq" id="WP_091682058.1">
    <property type="nucleotide sequence ID" value="NZ_FOSN01000008.1"/>
</dbReference>
<feature type="transmembrane region" description="Helical" evidence="1">
    <location>
        <begin position="955"/>
        <end position="978"/>
    </location>
</feature>
<dbReference type="Pfam" id="PF13193">
    <property type="entry name" value="AMP-binding_C"/>
    <property type="match status" value="1"/>
</dbReference>
<keyword evidence="4" id="KW-1185">Reference proteome</keyword>
<dbReference type="InterPro" id="IPR009081">
    <property type="entry name" value="PP-bd_ACP"/>
</dbReference>
<dbReference type="PROSITE" id="PS00455">
    <property type="entry name" value="AMP_BINDING"/>
    <property type="match status" value="1"/>
</dbReference>
<dbReference type="PANTHER" id="PTHR45527">
    <property type="entry name" value="NONRIBOSOMAL PEPTIDE SYNTHETASE"/>
    <property type="match status" value="1"/>
</dbReference>
<feature type="transmembrane region" description="Helical" evidence="1">
    <location>
        <begin position="1192"/>
        <end position="1217"/>
    </location>
</feature>
<evidence type="ECO:0000313" key="4">
    <source>
        <dbReference type="Proteomes" id="UP000198755"/>
    </source>
</evidence>
<dbReference type="Pfam" id="PF00550">
    <property type="entry name" value="PP-binding"/>
    <property type="match status" value="1"/>
</dbReference>
<dbReference type="SUPFAM" id="SSF47336">
    <property type="entry name" value="ACP-like"/>
    <property type="match status" value="1"/>
</dbReference>
<dbReference type="InterPro" id="IPR036736">
    <property type="entry name" value="ACP-like_sf"/>
</dbReference>
<dbReference type="SUPFAM" id="SSF56801">
    <property type="entry name" value="Acetyl-CoA synthetase-like"/>
    <property type="match status" value="1"/>
</dbReference>
<feature type="transmembrane region" description="Helical" evidence="1">
    <location>
        <begin position="674"/>
        <end position="697"/>
    </location>
</feature>
<name>A0A1I3ZR25_9HYPH</name>
<dbReference type="PROSITE" id="PS50075">
    <property type="entry name" value="CARRIER"/>
    <property type="match status" value="1"/>
</dbReference>
<gene>
    <name evidence="3" type="ORF">SAMN05444581_108119</name>
</gene>
<accession>A0A1I3ZR25</accession>
<dbReference type="Gene3D" id="2.160.10.10">
    <property type="entry name" value="Hexapeptide repeat proteins"/>
    <property type="match status" value="3"/>
</dbReference>
<feature type="transmembrane region" description="Helical" evidence="1">
    <location>
        <begin position="709"/>
        <end position="734"/>
    </location>
</feature>
<keyword evidence="1" id="KW-0472">Membrane</keyword>
<protein>
    <recommendedName>
        <fullName evidence="2">Carrier domain-containing protein</fullName>
    </recommendedName>
</protein>
<dbReference type="InterPro" id="IPR000873">
    <property type="entry name" value="AMP-dep_synth/lig_dom"/>
</dbReference>
<sequence>MPHLANADTTAQNDRFAPEPLKDAILYGASRPDLIRDELLCEIFAATVASRPDAIAMATLDVKLTYFEVDARAEALARGLLRNGIRPGDVVGLWMPRGHELLISQIAIAKTGAAWLPFDADAPVERIAVCLTDAETKGILTSAAFEPKLAGQVACPVWIFHDVAEPEFGHQDFGGGDAAKAFGEQNWGDPYAAGRVDARALGATPDDPAYLIYTSGSTGTPKGIVISNRNICHYLRSANEVYGLRASDVVFQGASTAFDLSMEEIWLPYMVGASLLVANQETLGEAEKLPDIMEANGVTVLDTVPTLLALMPRDVATLRVIILGGEACPPAIASRWCKPGRTIFNSYGPTEATVVATVAEVAIGEPVTIGRPIPNYSCYVADERLALVGPNVEGELLIGGPGVAKGYLRRPELTAEKFIANPFSGASPFVSGIEDPILYRSGDAVEISVNGDILFRGRIDDQVKVRGFRVELGEIEAKLSDIPGVAHAAVVLRTDDGMEQLVAFVVPSFGAEIETRVVRAELKASLPAYMVPSRYEFVESLPKLSSGKVDRKSLKIAELTATDPGDAQEEPRNDTEAKLLEAAKRVFPPQPIPFDADFFTDLGGHSLLAARFVSFVRETHALARITLQDVYTARTLRGLAEHFDSKWMNAAAPEDLSFEPPPLLRRFLCGLAQAAALPVILGLVTVQWLGVFVSYMLLTGADASFLEEVVSLIAVYMCINVVTVFLVIAMKWLLIGRTRPGRYPLWGVYYFRWWLVRRFLGLVHIKWFQGSPLIRIYLRALGARIGDDAIIGEIDAGAIDLVSIGAGASIGSIANVANARIEGAELVIGPVDIGAQAYIGSSCVIENDVVIGEGAELQDLTSIGAGGRVGAWESWDGSPGRKIGMVDRDELDAPSKAPLAQRRFMTLLYLVLILAIPPLGLLPIFPAFWVFDRIDDMIGTADIDRTVYMASIPVMAWPTAFVMVLVTVGFIAACRWIILPSVREGTYSVHSSFYFRKWAVALATEITLETLSSLYATMYMRTWYRLMGAKIGKDAEISTNLAGRYDLVEIGEKCFIADEVVLGDEEIRNGWMYLKKVRTGPRVFVGNNAVVPTGSDIPANALIGIKSKPPANNMMREGDTWFGSPPIKLPVRQKFDGGGASWTYEAPGWKKFARASFEAMTISMPTMLFITFGTWAVEWFSKSALEGKYLEVLGLFVVASIAICLALTLVVIVLKWITMGRYEPMIKPMWSWWAMRTEAVAVIYWGMAGKVLLDHLRGTPFLPWLLRLFGSKFGRGVYMDTTDLTEFDCVTVGDFVSLNNLCALQTHLYEDRVMKVGKVHIGKGVCVGAGSTVLYDTLVADYARLGPLTLVMKGEQIPGNSEWVGAPAEPKAVAEQIKARSGELADA</sequence>
<dbReference type="GO" id="GO:0031177">
    <property type="term" value="F:phosphopantetheine binding"/>
    <property type="evidence" value="ECO:0007669"/>
    <property type="project" value="TreeGrafter"/>
</dbReference>
<dbReference type="OrthoDB" id="9803968at2"/>
<reference evidence="3 4" key="1">
    <citation type="submission" date="2016-10" db="EMBL/GenBank/DDBJ databases">
        <authorList>
            <person name="de Groot N.N."/>
        </authorList>
    </citation>
    <scope>NUCLEOTIDE SEQUENCE [LARGE SCALE GENOMIC DNA]</scope>
    <source>
        <strain evidence="3 4">NE2</strain>
    </source>
</reference>
<evidence type="ECO:0000259" key="2">
    <source>
        <dbReference type="PROSITE" id="PS50075"/>
    </source>
</evidence>
<dbReference type="GO" id="GO:0043041">
    <property type="term" value="P:amino acid activation for nonribosomal peptide biosynthetic process"/>
    <property type="evidence" value="ECO:0007669"/>
    <property type="project" value="TreeGrafter"/>
</dbReference>
<keyword evidence="1" id="KW-1133">Transmembrane helix</keyword>
<dbReference type="GO" id="GO:0005737">
    <property type="term" value="C:cytoplasm"/>
    <property type="evidence" value="ECO:0007669"/>
    <property type="project" value="TreeGrafter"/>
</dbReference>
<organism evidence="3 4">
    <name type="scientific">Methylocapsa palsarum</name>
    <dbReference type="NCBI Taxonomy" id="1612308"/>
    <lineage>
        <taxon>Bacteria</taxon>
        <taxon>Pseudomonadati</taxon>
        <taxon>Pseudomonadota</taxon>
        <taxon>Alphaproteobacteria</taxon>
        <taxon>Hyphomicrobiales</taxon>
        <taxon>Beijerinckiaceae</taxon>
        <taxon>Methylocapsa</taxon>
    </lineage>
</organism>
<feature type="transmembrane region" description="Helical" evidence="1">
    <location>
        <begin position="1159"/>
        <end position="1180"/>
    </location>
</feature>
<dbReference type="Gene3D" id="3.40.50.12780">
    <property type="entry name" value="N-terminal domain of ligase-like"/>
    <property type="match status" value="1"/>
</dbReference>
<dbReference type="CDD" id="cd05930">
    <property type="entry name" value="A_NRPS"/>
    <property type="match status" value="1"/>
</dbReference>
<dbReference type="NCBIfam" id="TIGR02353">
    <property type="entry name" value="NRPS_term_dom"/>
    <property type="match status" value="1"/>
</dbReference>
<keyword evidence="1" id="KW-0812">Transmembrane</keyword>
<dbReference type="Gene3D" id="3.30.300.30">
    <property type="match status" value="1"/>
</dbReference>
<dbReference type="InterPro" id="IPR025110">
    <property type="entry name" value="AMP-bd_C"/>
</dbReference>
<dbReference type="InterPro" id="IPR045851">
    <property type="entry name" value="AMP-bd_C_sf"/>
</dbReference>
<dbReference type="PANTHER" id="PTHR45527:SF1">
    <property type="entry name" value="FATTY ACID SYNTHASE"/>
    <property type="match status" value="1"/>
</dbReference>
<dbReference type="NCBIfam" id="TIGR01733">
    <property type="entry name" value="AA-adenyl-dom"/>
    <property type="match status" value="1"/>
</dbReference>
<dbReference type="Pfam" id="PF00501">
    <property type="entry name" value="AMP-binding"/>
    <property type="match status" value="1"/>
</dbReference>